<protein>
    <submittedName>
        <fullName evidence="1">Uncharacterized protein</fullName>
    </submittedName>
</protein>
<proteinExistence type="predicted"/>
<organism evidence="1">
    <name type="scientific">Ensete ventricosum</name>
    <name type="common">Abyssinian banana</name>
    <name type="synonym">Musa ensete</name>
    <dbReference type="NCBI Taxonomy" id="4639"/>
    <lineage>
        <taxon>Eukaryota</taxon>
        <taxon>Viridiplantae</taxon>
        <taxon>Streptophyta</taxon>
        <taxon>Embryophyta</taxon>
        <taxon>Tracheophyta</taxon>
        <taxon>Spermatophyta</taxon>
        <taxon>Magnoliopsida</taxon>
        <taxon>Liliopsida</taxon>
        <taxon>Zingiberales</taxon>
        <taxon>Musaceae</taxon>
        <taxon>Ensete</taxon>
    </lineage>
</organism>
<sequence length="95" mass="11153">MYQSVRLLVRGPPATGRRKKEEEKKEHLARTPLLLRVARARSRFFSHARRRGVSPRGEKDRGDLNLLRLMRMWSYSRIALSNFDQSIIKDCSSKL</sequence>
<accession>A0A445MGL3</accession>
<dbReference type="AlphaFoldDB" id="A0A445MGL3"/>
<gene>
    <name evidence="1" type="ORF">BHM03_00023669</name>
</gene>
<evidence type="ECO:0000313" key="1">
    <source>
        <dbReference type="EMBL" id="RZR73395.1"/>
    </source>
</evidence>
<dbReference type="Proteomes" id="UP000290560">
    <property type="component" value="Unassembled WGS sequence"/>
</dbReference>
<name>A0A445MGL3_ENSVE</name>
<reference evidence="1" key="1">
    <citation type="journal article" date="2018" name="Data Brief">
        <title>Genome sequence data from 17 accessions of Ensete ventricosum, a staple food crop for millions in Ethiopia.</title>
        <authorList>
            <person name="Yemataw Z."/>
            <person name="Muzemil S."/>
            <person name="Ambachew D."/>
            <person name="Tripathi L."/>
            <person name="Tesfaye K."/>
            <person name="Chala A."/>
            <person name="Farbos A."/>
            <person name="O'Neill P."/>
            <person name="Moore K."/>
            <person name="Grant M."/>
            <person name="Studholme D.J."/>
        </authorList>
    </citation>
    <scope>NUCLEOTIDE SEQUENCE [LARGE SCALE GENOMIC DNA]</scope>
    <source>
        <tissue evidence="1">Leaf</tissue>
    </source>
</reference>
<dbReference type="EMBL" id="KV875905">
    <property type="protein sequence ID" value="RZR73395.1"/>
    <property type="molecule type" value="Genomic_DNA"/>
</dbReference>